<evidence type="ECO:0000313" key="1">
    <source>
        <dbReference type="EMBL" id="MDR9897331.1"/>
    </source>
</evidence>
<comment type="caution">
    <text evidence="1">The sequence shown here is derived from an EMBL/GenBank/DDBJ whole genome shotgun (WGS) entry which is preliminary data.</text>
</comment>
<dbReference type="RefSeq" id="WP_208345750.1">
    <property type="nucleotide sequence ID" value="NZ_CAWQFN010000726.1"/>
</dbReference>
<dbReference type="Proteomes" id="UP000667802">
    <property type="component" value="Unassembled WGS sequence"/>
</dbReference>
<reference evidence="2" key="1">
    <citation type="journal article" date="2021" name="Science">
        <title>Hunting the eagle killer: A cyanobacterial neurotoxin causes vacuolar myelinopathy.</title>
        <authorList>
            <person name="Breinlinger S."/>
            <person name="Phillips T.J."/>
            <person name="Haram B.N."/>
            <person name="Mares J."/>
            <person name="Martinez Yerena J.A."/>
            <person name="Hrouzek P."/>
            <person name="Sobotka R."/>
            <person name="Henderson W.M."/>
            <person name="Schmieder P."/>
            <person name="Williams S.M."/>
            <person name="Lauderdale J.D."/>
            <person name="Wilde H.D."/>
            <person name="Gerrin W."/>
            <person name="Kust A."/>
            <person name="Washington J.W."/>
            <person name="Wagner C."/>
            <person name="Geier B."/>
            <person name="Liebeke M."/>
            <person name="Enke H."/>
            <person name="Niedermeyer T.H.J."/>
            <person name="Wilde S.B."/>
        </authorList>
    </citation>
    <scope>NUCLEOTIDE SEQUENCE [LARGE SCALE GENOMIC DNA]</scope>
    <source>
        <strain evidence="2">Thurmond2011</strain>
    </source>
</reference>
<keyword evidence="2" id="KW-1185">Reference proteome</keyword>
<name>A0AAP5I9G7_9CYAN</name>
<accession>A0AAP5I9G7</accession>
<proteinExistence type="predicted"/>
<evidence type="ECO:0000313" key="2">
    <source>
        <dbReference type="Proteomes" id="UP000667802"/>
    </source>
</evidence>
<dbReference type="AlphaFoldDB" id="A0AAP5I9G7"/>
<sequence length="65" mass="7374">MKGVKGGSTPKHGEVKKQRCVWTTTQAWENIERIANEFMLSRSELLEMIGQGRLEVVKVSKNKAE</sequence>
<dbReference type="EMBL" id="JAALHA020000012">
    <property type="protein sequence ID" value="MDR9897331.1"/>
    <property type="molecule type" value="Genomic_DNA"/>
</dbReference>
<gene>
    <name evidence="1" type="ORF">G7B40_022580</name>
</gene>
<protein>
    <submittedName>
        <fullName evidence="1">Uncharacterized protein</fullName>
    </submittedName>
</protein>
<organism evidence="1 2">
    <name type="scientific">Aetokthonos hydrillicola Thurmond2011</name>
    <dbReference type="NCBI Taxonomy" id="2712845"/>
    <lineage>
        <taxon>Bacteria</taxon>
        <taxon>Bacillati</taxon>
        <taxon>Cyanobacteriota</taxon>
        <taxon>Cyanophyceae</taxon>
        <taxon>Nostocales</taxon>
        <taxon>Hapalosiphonaceae</taxon>
        <taxon>Aetokthonos</taxon>
    </lineage>
</organism>